<evidence type="ECO:0000313" key="3">
    <source>
        <dbReference type="EMBL" id="RGU40707.1"/>
    </source>
</evidence>
<dbReference type="EMBL" id="CZAO01000024">
    <property type="protein sequence ID" value="CUQ28071.1"/>
    <property type="molecule type" value="Genomic_DNA"/>
</dbReference>
<dbReference type="AlphaFoldDB" id="A0A174V4G8"/>
<dbReference type="Proteomes" id="UP000095766">
    <property type="component" value="Unassembled WGS sequence"/>
</dbReference>
<sequence length="392" mass="45172">MIAPASIPPTVAEGIVNYKLIKVLCEAGYKVDLISRIHKNKVYPVDYISIDENLCKIHYIPSETKITLATIWQHICAYMKFGITYRGAHWAYLALRKALALLDDNIYECVLTKSLPSELVGIYLKKYRGLRWIPTWNDPYPEQKYPWPYGKGVNAPMPILSKMLIPSMVRYADVHIFPSSRLRDYMMKYLVGLKKEATIVIPHIAEVVPIHPFNLDTLRIIHSGNLSYPRDPKTFLCAVASFFHKYPDAKMKIDFLGINRSVSDLVNELRLKDIVSEYPAMPYNDSLKMVKQYDVAVVLEAACEEGIFLPTKVGDYMQCGLNIWSISPSQGELHDLYLDEKISYFSDVENQADIETTLEEVYKDFLENNLKKLFLCDEYLSKNVLQQYRKIL</sequence>
<proteinExistence type="predicted"/>
<evidence type="ECO:0000313" key="4">
    <source>
        <dbReference type="Proteomes" id="UP000095766"/>
    </source>
</evidence>
<name>A0A174V4G8_BACUN</name>
<evidence type="ECO:0000313" key="5">
    <source>
        <dbReference type="Proteomes" id="UP000260795"/>
    </source>
</evidence>
<dbReference type="SUPFAM" id="SSF53756">
    <property type="entry name" value="UDP-Glycosyltransferase/glycogen phosphorylase"/>
    <property type="match status" value="1"/>
</dbReference>
<evidence type="ECO:0000313" key="2">
    <source>
        <dbReference type="EMBL" id="RGL08172.1"/>
    </source>
</evidence>
<gene>
    <name evidence="3" type="ORF">DWW83_03860</name>
    <name evidence="2" type="ORF">DXC80_19195</name>
    <name evidence="1" type="ORF">ERS852510_03774</name>
</gene>
<evidence type="ECO:0008006" key="7">
    <source>
        <dbReference type="Google" id="ProtNLM"/>
    </source>
</evidence>
<organism evidence="1 4">
    <name type="scientific">Bacteroides uniformis</name>
    <dbReference type="NCBI Taxonomy" id="820"/>
    <lineage>
        <taxon>Bacteria</taxon>
        <taxon>Pseudomonadati</taxon>
        <taxon>Bacteroidota</taxon>
        <taxon>Bacteroidia</taxon>
        <taxon>Bacteroidales</taxon>
        <taxon>Bacteroidaceae</taxon>
        <taxon>Bacteroides</taxon>
    </lineage>
</organism>
<reference evidence="5 6" key="2">
    <citation type="submission" date="2018-08" db="EMBL/GenBank/DDBJ databases">
        <title>A genome reference for cultivated species of the human gut microbiota.</title>
        <authorList>
            <person name="Zou Y."/>
            <person name="Xue W."/>
            <person name="Luo G."/>
        </authorList>
    </citation>
    <scope>NUCLEOTIDE SEQUENCE [LARGE SCALE GENOMIC DNA]</scope>
    <source>
        <strain evidence="3 6">AF17-20</strain>
        <strain evidence="2 5">TF08-13</strain>
    </source>
</reference>
<accession>A0A174V4G8</accession>
<evidence type="ECO:0000313" key="1">
    <source>
        <dbReference type="EMBL" id="CUQ28071.1"/>
    </source>
</evidence>
<dbReference type="EMBL" id="QSRK01000048">
    <property type="protein sequence ID" value="RGL08172.1"/>
    <property type="molecule type" value="Genomic_DNA"/>
</dbReference>
<reference evidence="1 4" key="1">
    <citation type="submission" date="2015-09" db="EMBL/GenBank/DDBJ databases">
        <authorList>
            <consortium name="Pathogen Informatics"/>
        </authorList>
    </citation>
    <scope>NUCLEOTIDE SEQUENCE [LARGE SCALE GENOMIC DNA]</scope>
    <source>
        <strain evidence="1 4">2789STDY5834898</strain>
    </source>
</reference>
<evidence type="ECO:0000313" key="6">
    <source>
        <dbReference type="Proteomes" id="UP000284022"/>
    </source>
</evidence>
<dbReference type="EMBL" id="QRXV01000003">
    <property type="protein sequence ID" value="RGU40707.1"/>
    <property type="molecule type" value="Genomic_DNA"/>
</dbReference>
<dbReference type="Proteomes" id="UP000260795">
    <property type="component" value="Unassembled WGS sequence"/>
</dbReference>
<dbReference type="Gene3D" id="3.40.50.2000">
    <property type="entry name" value="Glycogen Phosphorylase B"/>
    <property type="match status" value="1"/>
</dbReference>
<protein>
    <recommendedName>
        <fullName evidence="7">Glycosyltransferase family 4 protein</fullName>
    </recommendedName>
</protein>
<dbReference type="Proteomes" id="UP000284022">
    <property type="component" value="Unassembled WGS sequence"/>
</dbReference>